<reference evidence="1" key="1">
    <citation type="submission" date="2019-08" db="EMBL/GenBank/DDBJ databases">
        <authorList>
            <person name="Kucharzyk K."/>
            <person name="Murdoch R.W."/>
            <person name="Higgins S."/>
            <person name="Loffler F."/>
        </authorList>
    </citation>
    <scope>NUCLEOTIDE SEQUENCE</scope>
</reference>
<name>A0A645ITL7_9ZZZZ</name>
<sequence>MKLATYSIVGDAFEVLPKLIEGFKEVLTEIPKKGIETMKGGEMVG</sequence>
<evidence type="ECO:0000313" key="1">
    <source>
        <dbReference type="EMBL" id="MPN54765.1"/>
    </source>
</evidence>
<accession>A0A645ITL7</accession>
<gene>
    <name evidence="1" type="ORF">SDC9_202442</name>
</gene>
<protein>
    <submittedName>
        <fullName evidence="1">Uncharacterized protein</fullName>
    </submittedName>
</protein>
<dbReference type="EMBL" id="VSSQ01123322">
    <property type="protein sequence ID" value="MPN54765.1"/>
    <property type="molecule type" value="Genomic_DNA"/>
</dbReference>
<organism evidence="1">
    <name type="scientific">bioreactor metagenome</name>
    <dbReference type="NCBI Taxonomy" id="1076179"/>
    <lineage>
        <taxon>unclassified sequences</taxon>
        <taxon>metagenomes</taxon>
        <taxon>ecological metagenomes</taxon>
    </lineage>
</organism>
<comment type="caution">
    <text evidence="1">The sequence shown here is derived from an EMBL/GenBank/DDBJ whole genome shotgun (WGS) entry which is preliminary data.</text>
</comment>
<dbReference type="AlphaFoldDB" id="A0A645ITL7"/>
<proteinExistence type="predicted"/>